<dbReference type="GO" id="GO:0046872">
    <property type="term" value="F:metal ion binding"/>
    <property type="evidence" value="ECO:0007669"/>
    <property type="project" value="UniProtKB-KW"/>
</dbReference>
<dbReference type="InterPro" id="IPR037272">
    <property type="entry name" value="SNS_sf"/>
</dbReference>
<feature type="transmembrane region" description="Helical" evidence="7">
    <location>
        <begin position="98"/>
        <end position="122"/>
    </location>
</feature>
<reference evidence="8" key="1">
    <citation type="thesis" date="2020" institute="ProQuest LLC" country="789 East Eisenhower Parkway, Ann Arbor, MI, USA">
        <title>Comparative Genomics and Chromosome Evolution.</title>
        <authorList>
            <person name="Mudd A.B."/>
        </authorList>
    </citation>
    <scope>NUCLEOTIDE SEQUENCE</scope>
    <source>
        <strain evidence="8">237g6f4</strain>
        <tissue evidence="8">Blood</tissue>
    </source>
</reference>
<evidence type="ECO:0000313" key="8">
    <source>
        <dbReference type="EMBL" id="KAG8572241.1"/>
    </source>
</evidence>
<dbReference type="PANTHER" id="PTHR11616:SF109">
    <property type="entry name" value="INACTIVE SODIUM-DEPENDENT NEUTRAL AMINO ACID TRANSPORTER B(0)AT3"/>
    <property type="match status" value="1"/>
</dbReference>
<evidence type="ECO:0000256" key="5">
    <source>
        <dbReference type="ARBA" id="ARBA00023136"/>
    </source>
</evidence>
<feature type="binding site" evidence="6">
    <location>
        <position position="41"/>
    </location>
    <ligand>
        <name>Na(+)</name>
        <dbReference type="ChEBI" id="CHEBI:29101"/>
        <label>1</label>
    </ligand>
</feature>
<dbReference type="GO" id="GO:0035725">
    <property type="term" value="P:sodium ion transmembrane transport"/>
    <property type="evidence" value="ECO:0007669"/>
    <property type="project" value="TreeGrafter"/>
</dbReference>
<keyword evidence="4 7" id="KW-1133">Transmembrane helix</keyword>
<dbReference type="GO" id="GO:0005886">
    <property type="term" value="C:plasma membrane"/>
    <property type="evidence" value="ECO:0007669"/>
    <property type="project" value="TreeGrafter"/>
</dbReference>
<keyword evidence="6" id="KW-0479">Metal-binding</keyword>
<dbReference type="PANTHER" id="PTHR11616">
    <property type="entry name" value="SODIUM/CHLORIDE DEPENDENT TRANSPORTER"/>
    <property type="match status" value="1"/>
</dbReference>
<evidence type="ECO:0008006" key="10">
    <source>
        <dbReference type="Google" id="ProtNLM"/>
    </source>
</evidence>
<dbReference type="GO" id="GO:0006865">
    <property type="term" value="P:amino acid transport"/>
    <property type="evidence" value="ECO:0007669"/>
    <property type="project" value="TreeGrafter"/>
</dbReference>
<evidence type="ECO:0000313" key="9">
    <source>
        <dbReference type="Proteomes" id="UP000824782"/>
    </source>
</evidence>
<evidence type="ECO:0000256" key="7">
    <source>
        <dbReference type="SAM" id="Phobius"/>
    </source>
</evidence>
<evidence type="ECO:0000256" key="2">
    <source>
        <dbReference type="ARBA" id="ARBA00022448"/>
    </source>
</evidence>
<keyword evidence="6" id="KW-0915">Sodium</keyword>
<sequence>MSASGTGLAFIVFTEAIIQMPGSQVWAVLFFIMLFSLGLSSMFGNIEGVLTPILDLKLFPKWIPIEAISGLICLISFAFSLIFTMGSGNYWLQIFDSFTGSLTLLVVVFFEVIAVTYVYGIDRFSEDIKWMTGKRPNIYWQTTWRYISPLLMVAVFLSYIVIQFLTPLTYEPWDPNYENFPMKKTENYPNWVVAVCVLLVVIPCMFIPTIALLQFLRKRLKNADCPAGDQKRKEYNATKEM</sequence>
<protein>
    <recommendedName>
        <fullName evidence="10">Sodium-dependent neutral amino acid transporter B(0)AT3</fullName>
    </recommendedName>
</protein>
<feature type="transmembrane region" description="Helical" evidence="7">
    <location>
        <begin position="67"/>
        <end position="92"/>
    </location>
</feature>
<evidence type="ECO:0000256" key="3">
    <source>
        <dbReference type="ARBA" id="ARBA00022692"/>
    </source>
</evidence>
<proteinExistence type="predicted"/>
<organism evidence="8 9">
    <name type="scientific">Engystomops pustulosus</name>
    <name type="common">Tungara frog</name>
    <name type="synonym">Physalaemus pustulosus</name>
    <dbReference type="NCBI Taxonomy" id="76066"/>
    <lineage>
        <taxon>Eukaryota</taxon>
        <taxon>Metazoa</taxon>
        <taxon>Chordata</taxon>
        <taxon>Craniata</taxon>
        <taxon>Vertebrata</taxon>
        <taxon>Euteleostomi</taxon>
        <taxon>Amphibia</taxon>
        <taxon>Batrachia</taxon>
        <taxon>Anura</taxon>
        <taxon>Neobatrachia</taxon>
        <taxon>Hyloidea</taxon>
        <taxon>Leptodactylidae</taxon>
        <taxon>Leiuperinae</taxon>
        <taxon>Engystomops</taxon>
    </lineage>
</organism>
<dbReference type="AlphaFoldDB" id="A0AAV7BIB5"/>
<feature type="transmembrane region" description="Helical" evidence="7">
    <location>
        <begin position="143"/>
        <end position="165"/>
    </location>
</feature>
<dbReference type="Pfam" id="PF00209">
    <property type="entry name" value="SNF"/>
    <property type="match status" value="1"/>
</dbReference>
<feature type="binding site" evidence="6">
    <location>
        <position position="37"/>
    </location>
    <ligand>
        <name>Na(+)</name>
        <dbReference type="ChEBI" id="CHEBI:29101"/>
        <label>1</label>
    </ligand>
</feature>
<name>A0AAV7BIB5_ENGPU</name>
<dbReference type="EMBL" id="WNYA01000005">
    <property type="protein sequence ID" value="KAG8572241.1"/>
    <property type="molecule type" value="Genomic_DNA"/>
</dbReference>
<comment type="subcellular location">
    <subcellularLocation>
        <location evidence="1">Membrane</location>
        <topology evidence="1">Multi-pass membrane protein</topology>
    </subcellularLocation>
</comment>
<evidence type="ECO:0000256" key="6">
    <source>
        <dbReference type="PIRSR" id="PIRSR600175-1"/>
    </source>
</evidence>
<evidence type="ECO:0000256" key="1">
    <source>
        <dbReference type="ARBA" id="ARBA00004141"/>
    </source>
</evidence>
<keyword evidence="5 7" id="KW-0472">Membrane</keyword>
<feature type="transmembrane region" description="Helical" evidence="7">
    <location>
        <begin position="26"/>
        <end position="46"/>
    </location>
</feature>
<keyword evidence="3 7" id="KW-0812">Transmembrane</keyword>
<dbReference type="PROSITE" id="PS50267">
    <property type="entry name" value="NA_NEUROTRAN_SYMP_3"/>
    <property type="match status" value="1"/>
</dbReference>
<dbReference type="Proteomes" id="UP000824782">
    <property type="component" value="Unassembled WGS sequence"/>
</dbReference>
<keyword evidence="2" id="KW-0813">Transport</keyword>
<keyword evidence="9" id="KW-1185">Reference proteome</keyword>
<dbReference type="SUPFAM" id="SSF161070">
    <property type="entry name" value="SNF-like"/>
    <property type="match status" value="1"/>
</dbReference>
<dbReference type="PRINTS" id="PR00176">
    <property type="entry name" value="NANEUSMPORT"/>
</dbReference>
<dbReference type="InterPro" id="IPR000175">
    <property type="entry name" value="Na/ntran_symport"/>
</dbReference>
<comment type="caution">
    <text evidence="8">The sequence shown here is derived from an EMBL/GenBank/DDBJ whole genome shotgun (WGS) entry which is preliminary data.</text>
</comment>
<feature type="transmembrane region" description="Helical" evidence="7">
    <location>
        <begin position="191"/>
        <end position="213"/>
    </location>
</feature>
<gene>
    <name evidence="8" type="ORF">GDO81_011989</name>
</gene>
<evidence type="ECO:0000256" key="4">
    <source>
        <dbReference type="ARBA" id="ARBA00022989"/>
    </source>
</evidence>
<accession>A0AAV7BIB5</accession>